<accession>A0A8I0GCA6</accession>
<proteinExistence type="predicted"/>
<dbReference type="Gene3D" id="3.40.50.2300">
    <property type="match status" value="2"/>
</dbReference>
<dbReference type="RefSeq" id="WP_191072224.1">
    <property type="nucleotide sequence ID" value="NZ_CP060506.1"/>
</dbReference>
<feature type="chain" id="PRO_5034228630" evidence="6">
    <location>
        <begin position="25"/>
        <end position="351"/>
    </location>
</feature>
<dbReference type="InterPro" id="IPR003760">
    <property type="entry name" value="PnrA-like"/>
</dbReference>
<dbReference type="GO" id="GO:0005886">
    <property type="term" value="C:plasma membrane"/>
    <property type="evidence" value="ECO:0007669"/>
    <property type="project" value="UniProtKB-SubCell"/>
</dbReference>
<dbReference type="EMBL" id="JACRUO010000002">
    <property type="protein sequence ID" value="MBD3690133.1"/>
    <property type="molecule type" value="Genomic_DNA"/>
</dbReference>
<evidence type="ECO:0000313" key="8">
    <source>
        <dbReference type="EMBL" id="MBD3690133.1"/>
    </source>
</evidence>
<evidence type="ECO:0000259" key="7">
    <source>
        <dbReference type="Pfam" id="PF02608"/>
    </source>
</evidence>
<evidence type="ECO:0000256" key="6">
    <source>
        <dbReference type="SAM" id="SignalP"/>
    </source>
</evidence>
<feature type="signal peptide" evidence="6">
    <location>
        <begin position="1"/>
        <end position="24"/>
    </location>
</feature>
<organism evidence="8 9">
    <name type="scientific">Nanchangia anserum</name>
    <dbReference type="NCBI Taxonomy" id="2692125"/>
    <lineage>
        <taxon>Bacteria</taxon>
        <taxon>Bacillati</taxon>
        <taxon>Actinomycetota</taxon>
        <taxon>Actinomycetes</taxon>
        <taxon>Actinomycetales</taxon>
        <taxon>Actinomycetaceae</taxon>
        <taxon>Nanchangia</taxon>
    </lineage>
</organism>
<evidence type="ECO:0000256" key="2">
    <source>
        <dbReference type="ARBA" id="ARBA00022475"/>
    </source>
</evidence>
<gene>
    <name evidence="8" type="ORF">H8R10_07830</name>
</gene>
<keyword evidence="2" id="KW-1003">Cell membrane</keyword>
<dbReference type="InterPro" id="IPR050957">
    <property type="entry name" value="BMP_lipoprotein"/>
</dbReference>
<protein>
    <submittedName>
        <fullName evidence="8">BMP family ABC transporter substrate-binding protein</fullName>
    </submittedName>
</protein>
<comment type="subcellular location">
    <subcellularLocation>
        <location evidence="1">Cell membrane</location>
    </subcellularLocation>
</comment>
<evidence type="ECO:0000256" key="1">
    <source>
        <dbReference type="ARBA" id="ARBA00004236"/>
    </source>
</evidence>
<name>A0A8I0GCA6_9ACTO</name>
<reference evidence="8 9" key="1">
    <citation type="submission" date="2020-08" db="EMBL/GenBank/DDBJ databases">
        <title>Winkia gen. nov., sp. nov., isolated from faeces of the Anser albifrons in China.</title>
        <authorList>
            <person name="Liu Q."/>
        </authorList>
    </citation>
    <scope>NUCLEOTIDE SEQUENCE [LARGE SCALE GENOMIC DNA]</scope>
    <source>
        <strain evidence="8 9">C62</strain>
    </source>
</reference>
<evidence type="ECO:0000256" key="3">
    <source>
        <dbReference type="ARBA" id="ARBA00022729"/>
    </source>
</evidence>
<evidence type="ECO:0000313" key="9">
    <source>
        <dbReference type="Proteomes" id="UP000627538"/>
    </source>
</evidence>
<keyword evidence="3 6" id="KW-0732">Signal</keyword>
<dbReference type="Proteomes" id="UP000627538">
    <property type="component" value="Unassembled WGS sequence"/>
</dbReference>
<keyword evidence="4" id="KW-0472">Membrane</keyword>
<dbReference type="AlphaFoldDB" id="A0A8I0GCA6"/>
<sequence>MTRTRWAALTLCSLAVLATTACGAAGSQSAPSHASSRAPIVCFADSAAAETSVTDAYVAAVKKAATSDSDDKLTVRDPYRAETAKEALDEAAKAGCGTVITTSASMASGARQAARTHDDIVYEAAGIALSDKNPANLVALNMGFDQPAFLAGYAAAGTTRSGIVGVISASTETSRTVEGFAAGVDFYNQAKGTGVVVNGWNAATKKAGAATSDAEVRAQVGTQVGQKADIILVDADAYSPAALAALTDVDSEVSVVFVGEDAWETHADSRDAIMTSLVPDPDALAGPMLAVARLDRVHAGSDVGFTRTYSSAHLADFRSWGVRLNDELVHDIDSLRAQLAKGDIVIGETSK</sequence>
<comment type="caution">
    <text evidence="8">The sequence shown here is derived from an EMBL/GenBank/DDBJ whole genome shotgun (WGS) entry which is preliminary data.</text>
</comment>
<dbReference type="Pfam" id="PF02608">
    <property type="entry name" value="Bmp"/>
    <property type="match status" value="1"/>
</dbReference>
<dbReference type="PANTHER" id="PTHR34296">
    <property type="entry name" value="TRANSCRIPTIONAL ACTIVATOR PROTEIN MED"/>
    <property type="match status" value="1"/>
</dbReference>
<keyword evidence="9" id="KW-1185">Reference proteome</keyword>
<feature type="domain" description="ABC transporter substrate-binding protein PnrA-like" evidence="7">
    <location>
        <begin position="47"/>
        <end position="221"/>
    </location>
</feature>
<dbReference type="PROSITE" id="PS51257">
    <property type="entry name" value="PROKAR_LIPOPROTEIN"/>
    <property type="match status" value="1"/>
</dbReference>
<evidence type="ECO:0000256" key="4">
    <source>
        <dbReference type="ARBA" id="ARBA00023136"/>
    </source>
</evidence>
<keyword evidence="5" id="KW-0449">Lipoprotein</keyword>
<evidence type="ECO:0000256" key="5">
    <source>
        <dbReference type="ARBA" id="ARBA00023288"/>
    </source>
</evidence>
<dbReference type="PANTHER" id="PTHR34296:SF2">
    <property type="entry name" value="ABC TRANSPORTER GUANOSINE-BINDING PROTEIN NUPN"/>
    <property type="match status" value="1"/>
</dbReference>